<sequence length="453" mass="49101">MNIVIVGDGKVGAALTQQLSKEGHDITVIDNNAEVLTNSMELYDIMAVQGNGASLTVQKEANVGSSDLVIAATSADEINLLCCILAKKLGAPHTIARVRNPEYAEQLIFLKEELGLSMTINPERTSAREIFRILQFPTFIKRDSFAGGKVEIVELRISDKSKLHGKPLSELYETVKVQVLVCAVERGGEVTIPTGAFVLQAGDKIYVTAATNLLADLIKNLGIIPQKTKSVIIVGGSRIAIYLAIMLLHAGIRVKIVERDRATCLKLADLLPKAQIICGDGSQQTLLHSEGLEEVDAIVTLTNIDEENLIISMYAHHLGVPKAITKVNRLEYVGVFKDMGIDSVISPKSLTANEIVRYVRAMENTTGSSALTLHRIANDQVEALEFLVTGCTRHLGESLAEISLKKGILVACISRPGKLIIPKGSDHFQKGDHIIVVTTADRVIGDINDIFED</sequence>
<dbReference type="SUPFAM" id="SSF116726">
    <property type="entry name" value="TrkA C-terminal domain-like"/>
    <property type="match status" value="2"/>
</dbReference>
<dbReference type="GO" id="GO:0015079">
    <property type="term" value="F:potassium ion transmembrane transporter activity"/>
    <property type="evidence" value="ECO:0007669"/>
    <property type="project" value="InterPro"/>
</dbReference>
<dbReference type="Gene3D" id="3.40.50.720">
    <property type="entry name" value="NAD(P)-binding Rossmann-like Domain"/>
    <property type="match status" value="2"/>
</dbReference>
<evidence type="ECO:0000313" key="9">
    <source>
        <dbReference type="EMBL" id="VYT02295.1"/>
    </source>
</evidence>
<dbReference type="PROSITE" id="PS51201">
    <property type="entry name" value="RCK_N"/>
    <property type="match status" value="2"/>
</dbReference>
<dbReference type="PANTHER" id="PTHR43833:SF5">
    <property type="entry name" value="TRK SYSTEM POTASSIUM UPTAKE PROTEIN TRKA"/>
    <property type="match status" value="1"/>
</dbReference>
<dbReference type="PROSITE" id="PS51202">
    <property type="entry name" value="RCK_C"/>
    <property type="match status" value="2"/>
</dbReference>
<proteinExistence type="predicted"/>
<dbReference type="NCBIfam" id="NF007039">
    <property type="entry name" value="PRK09496.3-2"/>
    <property type="match status" value="1"/>
</dbReference>
<dbReference type="InterPro" id="IPR036291">
    <property type="entry name" value="NAD(P)-bd_dom_sf"/>
</dbReference>
<evidence type="ECO:0000256" key="4">
    <source>
        <dbReference type="ARBA" id="ARBA00022958"/>
    </source>
</evidence>
<dbReference type="SUPFAM" id="SSF51735">
    <property type="entry name" value="NAD(P)-binding Rossmann-fold domains"/>
    <property type="match status" value="2"/>
</dbReference>
<gene>
    <name evidence="9" type="primary">trkA_1</name>
    <name evidence="9" type="ORF">AULFYP135_01331</name>
</gene>
<keyword evidence="6" id="KW-0406">Ion transport</keyword>
<feature type="domain" description="RCK C-terminal" evidence="8">
    <location>
        <begin position="140"/>
        <end position="223"/>
    </location>
</feature>
<evidence type="ECO:0000256" key="3">
    <source>
        <dbReference type="ARBA" id="ARBA00022538"/>
    </source>
</evidence>
<dbReference type="Pfam" id="PF02254">
    <property type="entry name" value="TrkA_N"/>
    <property type="match status" value="2"/>
</dbReference>
<dbReference type="InterPro" id="IPR003148">
    <property type="entry name" value="RCK_N"/>
</dbReference>
<dbReference type="Gene3D" id="3.30.70.1450">
    <property type="entry name" value="Regulator of K+ conductance, C-terminal domain"/>
    <property type="match status" value="2"/>
</dbReference>
<dbReference type="NCBIfam" id="NF007041">
    <property type="entry name" value="PRK09496.3-4"/>
    <property type="match status" value="1"/>
</dbReference>
<dbReference type="GO" id="GO:0005886">
    <property type="term" value="C:plasma membrane"/>
    <property type="evidence" value="ECO:0007669"/>
    <property type="project" value="InterPro"/>
</dbReference>
<evidence type="ECO:0000256" key="1">
    <source>
        <dbReference type="ARBA" id="ARBA00017378"/>
    </source>
</evidence>
<dbReference type="EMBL" id="CACRSL010000003">
    <property type="protein sequence ID" value="VYT02295.1"/>
    <property type="molecule type" value="Genomic_DNA"/>
</dbReference>
<dbReference type="NCBIfam" id="NF007031">
    <property type="entry name" value="PRK09496.1-2"/>
    <property type="match status" value="1"/>
</dbReference>
<dbReference type="InterPro" id="IPR036721">
    <property type="entry name" value="RCK_C_sf"/>
</dbReference>
<dbReference type="Pfam" id="PF02080">
    <property type="entry name" value="TrkA_C"/>
    <property type="match status" value="2"/>
</dbReference>
<feature type="domain" description="RCK N-terminal" evidence="7">
    <location>
        <begin position="228"/>
        <end position="345"/>
    </location>
</feature>
<protein>
    <recommendedName>
        <fullName evidence="1">Trk system potassium uptake protein TrkA</fullName>
    </recommendedName>
</protein>
<feature type="domain" description="RCK N-terminal" evidence="7">
    <location>
        <begin position="1"/>
        <end position="119"/>
    </location>
</feature>
<evidence type="ECO:0000259" key="8">
    <source>
        <dbReference type="PROSITE" id="PS51202"/>
    </source>
</evidence>
<keyword evidence="2" id="KW-0813">Transport</keyword>
<accession>A0A6N2T9G3</accession>
<evidence type="ECO:0000256" key="6">
    <source>
        <dbReference type="ARBA" id="ARBA00023065"/>
    </source>
</evidence>
<evidence type="ECO:0000256" key="5">
    <source>
        <dbReference type="ARBA" id="ARBA00023027"/>
    </source>
</evidence>
<dbReference type="InterPro" id="IPR006036">
    <property type="entry name" value="K_uptake_TrkA"/>
</dbReference>
<dbReference type="InterPro" id="IPR050721">
    <property type="entry name" value="Trk_Ktr_HKT_K-transport"/>
</dbReference>
<dbReference type="PRINTS" id="PR00335">
    <property type="entry name" value="KUPTAKETRKA"/>
</dbReference>
<dbReference type="NCBIfam" id="NF007033">
    <property type="entry name" value="PRK09496.1-5"/>
    <property type="match status" value="1"/>
</dbReference>
<keyword evidence="3" id="KW-0633">Potassium transport</keyword>
<dbReference type="PANTHER" id="PTHR43833">
    <property type="entry name" value="POTASSIUM CHANNEL PROTEIN 2-RELATED-RELATED"/>
    <property type="match status" value="1"/>
</dbReference>
<evidence type="ECO:0000256" key="2">
    <source>
        <dbReference type="ARBA" id="ARBA00022448"/>
    </source>
</evidence>
<dbReference type="InterPro" id="IPR006037">
    <property type="entry name" value="RCK_C"/>
</dbReference>
<keyword evidence="4" id="KW-0630">Potassium</keyword>
<organism evidence="9">
    <name type="scientific">uncultured Anaerotruncus sp</name>
    <dbReference type="NCBI Taxonomy" id="905011"/>
    <lineage>
        <taxon>Bacteria</taxon>
        <taxon>Bacillati</taxon>
        <taxon>Bacillota</taxon>
        <taxon>Clostridia</taxon>
        <taxon>Eubacteriales</taxon>
        <taxon>Oscillospiraceae</taxon>
        <taxon>Anaerotruncus</taxon>
        <taxon>environmental samples</taxon>
    </lineage>
</organism>
<keyword evidence="5" id="KW-0520">NAD</keyword>
<reference evidence="9" key="1">
    <citation type="submission" date="2019-11" db="EMBL/GenBank/DDBJ databases">
        <authorList>
            <person name="Feng L."/>
        </authorList>
    </citation>
    <scope>NUCLEOTIDE SEQUENCE</scope>
    <source>
        <strain evidence="9">AundefinedLFYP135</strain>
    </source>
</reference>
<evidence type="ECO:0000259" key="7">
    <source>
        <dbReference type="PROSITE" id="PS51201"/>
    </source>
</evidence>
<dbReference type="AlphaFoldDB" id="A0A6N2T9G3"/>
<name>A0A6N2T9G3_9FIRM</name>
<feature type="domain" description="RCK C-terminal" evidence="8">
    <location>
        <begin position="371"/>
        <end position="453"/>
    </location>
</feature>